<protein>
    <recommendedName>
        <fullName evidence="1">DUF4037 domain-containing protein</fullName>
    </recommendedName>
</protein>
<reference evidence="2 3" key="1">
    <citation type="journal article" date="2016" name="Nat. Commun.">
        <title>Thousands of microbial genomes shed light on interconnected biogeochemical processes in an aquifer system.</title>
        <authorList>
            <person name="Anantharaman K."/>
            <person name="Brown C.T."/>
            <person name="Hug L.A."/>
            <person name="Sharon I."/>
            <person name="Castelle C.J."/>
            <person name="Probst A.J."/>
            <person name="Thomas B.C."/>
            <person name="Singh A."/>
            <person name="Wilkins M.J."/>
            <person name="Karaoz U."/>
            <person name="Brodie E.L."/>
            <person name="Williams K.H."/>
            <person name="Hubbard S.S."/>
            <person name="Banfield J.F."/>
        </authorList>
    </citation>
    <scope>NUCLEOTIDE SEQUENCE [LARGE SCALE GENOMIC DNA]</scope>
</reference>
<comment type="caution">
    <text evidence="2">The sequence shown here is derived from an EMBL/GenBank/DDBJ whole genome shotgun (WGS) entry which is preliminary data.</text>
</comment>
<dbReference type="InterPro" id="IPR025117">
    <property type="entry name" value="DUF4037"/>
</dbReference>
<organism evidence="2 3">
    <name type="scientific">Candidatus Edwardsbacteria bacterium GWF2_54_11</name>
    <dbReference type="NCBI Taxonomy" id="1817851"/>
    <lineage>
        <taxon>Bacteria</taxon>
        <taxon>Candidatus Edwardsiibacteriota</taxon>
    </lineage>
</organism>
<gene>
    <name evidence="2" type="ORF">A2024_02800</name>
</gene>
<evidence type="ECO:0000259" key="1">
    <source>
        <dbReference type="Pfam" id="PF13228"/>
    </source>
</evidence>
<accession>A0A1F5RBW2</accession>
<dbReference type="Proteomes" id="UP000177230">
    <property type="component" value="Unassembled WGS sequence"/>
</dbReference>
<dbReference type="AlphaFoldDB" id="A0A1F5RBW2"/>
<evidence type="ECO:0000313" key="2">
    <source>
        <dbReference type="EMBL" id="OGF11936.1"/>
    </source>
</evidence>
<dbReference type="EMBL" id="MFFM01000034">
    <property type="protein sequence ID" value="OGF11936.1"/>
    <property type="molecule type" value="Genomic_DNA"/>
</dbReference>
<evidence type="ECO:0000313" key="3">
    <source>
        <dbReference type="Proteomes" id="UP000177230"/>
    </source>
</evidence>
<sequence length="361" mass="41315">MPKFIPGLKLSELFFKEAVKPLIKSGFPGLEYSAGLIDHGSEVLGFDTELSTDHHWGPRVLLFISPKDIGLKKQIFDFLGRNLPPSFRGYSTHFGDPDQAGVRLLAAAKAGQPISHRVEIHTIGSFFKNYLLIEPKNALTASGWLTLSEQKLRTIRSGKIFHDQLGLKQIQNKLHYFPRDIWLYMLSSEWTKISQEEPFVGRCGDVNDEMGSRILAARLVQSIMKLCFLMEKEYAPYSKWYGTAFSRLKCAKKLSPVLHKVLASEYWKEREKHLSLAYKIVAQMHNSLKLTRPMAADVSRFYNRPYLVIRAGIFASELKKRIKDPVVKRIPADIGSVNQFTNTVDLLENNELLKRMNILYR</sequence>
<name>A0A1F5RBW2_9BACT</name>
<dbReference type="Pfam" id="PF13228">
    <property type="entry name" value="DUF4037"/>
    <property type="match status" value="1"/>
</dbReference>
<feature type="domain" description="DUF4037" evidence="1">
    <location>
        <begin position="144"/>
        <end position="240"/>
    </location>
</feature>
<proteinExistence type="predicted"/>